<evidence type="ECO:0000256" key="1">
    <source>
        <dbReference type="ARBA" id="ARBA00023125"/>
    </source>
</evidence>
<dbReference type="GO" id="GO:0003677">
    <property type="term" value="F:DNA binding"/>
    <property type="evidence" value="ECO:0007669"/>
    <property type="project" value="UniProtKB-KW"/>
</dbReference>
<sequence length="68" mass="7841">MRMKRAALKEARKSLGLTQIKAAESLGVHVEHVRSLEYGRVNPSLRLMFKICQLYKDSPEKLFPDLNK</sequence>
<dbReference type="Pfam" id="PF01381">
    <property type="entry name" value="HTH_3"/>
    <property type="match status" value="1"/>
</dbReference>
<proteinExistence type="predicted"/>
<evidence type="ECO:0000313" key="3">
    <source>
        <dbReference type="EMBL" id="OME86501.1"/>
    </source>
</evidence>
<dbReference type="STRING" id="1401.BK123_32375"/>
<dbReference type="OrthoDB" id="2654280at2"/>
<dbReference type="PANTHER" id="PTHR46558">
    <property type="entry name" value="TRACRIPTIONAL REGULATORY PROTEIN-RELATED-RELATED"/>
    <property type="match status" value="1"/>
</dbReference>
<protein>
    <recommendedName>
        <fullName evidence="2">HTH cro/C1-type domain-containing protein</fullName>
    </recommendedName>
</protein>
<accession>A0A1R1ALQ5</accession>
<keyword evidence="1" id="KW-0238">DNA-binding</keyword>
<dbReference type="SMART" id="SM00530">
    <property type="entry name" value="HTH_XRE"/>
    <property type="match status" value="1"/>
</dbReference>
<dbReference type="PANTHER" id="PTHR46558:SF4">
    <property type="entry name" value="DNA-BIDING PHAGE PROTEIN"/>
    <property type="match status" value="1"/>
</dbReference>
<evidence type="ECO:0000313" key="4">
    <source>
        <dbReference type="Proteomes" id="UP000187074"/>
    </source>
</evidence>
<gene>
    <name evidence="3" type="ORF">BK123_32375</name>
</gene>
<name>A0A1R1ALQ5_PAELA</name>
<dbReference type="SUPFAM" id="SSF47413">
    <property type="entry name" value="lambda repressor-like DNA-binding domains"/>
    <property type="match status" value="1"/>
</dbReference>
<reference evidence="3 4" key="1">
    <citation type="submission" date="2016-11" db="EMBL/GenBank/DDBJ databases">
        <title>Paenibacillus species isolates.</title>
        <authorList>
            <person name="Beno S.M."/>
        </authorList>
    </citation>
    <scope>NUCLEOTIDE SEQUENCE [LARGE SCALE GENOMIC DNA]</scope>
    <source>
        <strain evidence="3 4">FSL F4-0100</strain>
    </source>
</reference>
<dbReference type="Proteomes" id="UP000187074">
    <property type="component" value="Unassembled WGS sequence"/>
</dbReference>
<dbReference type="AlphaFoldDB" id="A0A1R1ALQ5"/>
<dbReference type="CDD" id="cd00093">
    <property type="entry name" value="HTH_XRE"/>
    <property type="match status" value="1"/>
</dbReference>
<feature type="domain" description="HTH cro/C1-type" evidence="2">
    <location>
        <begin position="8"/>
        <end position="62"/>
    </location>
</feature>
<dbReference type="Gene3D" id="1.10.260.40">
    <property type="entry name" value="lambda repressor-like DNA-binding domains"/>
    <property type="match status" value="1"/>
</dbReference>
<evidence type="ECO:0000259" key="2">
    <source>
        <dbReference type="PROSITE" id="PS50943"/>
    </source>
</evidence>
<dbReference type="InterPro" id="IPR001387">
    <property type="entry name" value="Cro/C1-type_HTH"/>
</dbReference>
<organism evidence="3 4">
    <name type="scientific">Paenibacillus lautus</name>
    <name type="common">Bacillus lautus</name>
    <dbReference type="NCBI Taxonomy" id="1401"/>
    <lineage>
        <taxon>Bacteria</taxon>
        <taxon>Bacillati</taxon>
        <taxon>Bacillota</taxon>
        <taxon>Bacilli</taxon>
        <taxon>Bacillales</taxon>
        <taxon>Paenibacillaceae</taxon>
        <taxon>Paenibacillus</taxon>
    </lineage>
</organism>
<comment type="caution">
    <text evidence="3">The sequence shown here is derived from an EMBL/GenBank/DDBJ whole genome shotgun (WGS) entry which is preliminary data.</text>
</comment>
<dbReference type="EMBL" id="MRTF01000020">
    <property type="protein sequence ID" value="OME86501.1"/>
    <property type="molecule type" value="Genomic_DNA"/>
</dbReference>
<dbReference type="InterPro" id="IPR010982">
    <property type="entry name" value="Lambda_DNA-bd_dom_sf"/>
</dbReference>
<dbReference type="PROSITE" id="PS50943">
    <property type="entry name" value="HTH_CROC1"/>
    <property type="match status" value="1"/>
</dbReference>